<evidence type="ECO:0000256" key="2">
    <source>
        <dbReference type="SAM" id="MobiDB-lite"/>
    </source>
</evidence>
<gene>
    <name evidence="4" type="ORF">K437DRAFT_20345</name>
</gene>
<feature type="coiled-coil region" evidence="1">
    <location>
        <begin position="331"/>
        <end position="372"/>
    </location>
</feature>
<feature type="region of interest" description="Disordered" evidence="2">
    <location>
        <begin position="395"/>
        <end position="419"/>
    </location>
</feature>
<dbReference type="Gene3D" id="1.20.5.170">
    <property type="match status" value="1"/>
</dbReference>
<keyword evidence="1" id="KW-0175">Coiled coil</keyword>
<feature type="domain" description="BZIP" evidence="3">
    <location>
        <begin position="306"/>
        <end position="369"/>
    </location>
</feature>
<keyword evidence="5" id="KW-1185">Reference proteome</keyword>
<feature type="region of interest" description="Disordered" evidence="2">
    <location>
        <begin position="254"/>
        <end position="326"/>
    </location>
</feature>
<feature type="compositionally biased region" description="Basic and acidic residues" evidence="2">
    <location>
        <begin position="297"/>
        <end position="309"/>
    </location>
</feature>
<dbReference type="GeneID" id="25262030"/>
<accession>A0A066VJK9</accession>
<evidence type="ECO:0000256" key="1">
    <source>
        <dbReference type="SAM" id="Coils"/>
    </source>
</evidence>
<reference evidence="4 5" key="1">
    <citation type="submission" date="2014-05" db="EMBL/GenBank/DDBJ databases">
        <title>Draft genome sequence of a rare smut relative, Tilletiaria anomala UBC 951.</title>
        <authorList>
            <consortium name="DOE Joint Genome Institute"/>
            <person name="Toome M."/>
            <person name="Kuo A."/>
            <person name="Henrissat B."/>
            <person name="Lipzen A."/>
            <person name="Tritt A."/>
            <person name="Yoshinaga Y."/>
            <person name="Zane M."/>
            <person name="Barry K."/>
            <person name="Grigoriev I.V."/>
            <person name="Spatafora J.W."/>
            <person name="Aimea M.C."/>
        </authorList>
    </citation>
    <scope>NUCLEOTIDE SEQUENCE [LARGE SCALE GENOMIC DNA]</scope>
    <source>
        <strain evidence="4 5">UBC 951</strain>
    </source>
</reference>
<dbReference type="InterPro" id="IPR004827">
    <property type="entry name" value="bZIP"/>
</dbReference>
<feature type="region of interest" description="Disordered" evidence="2">
    <location>
        <begin position="638"/>
        <end position="730"/>
    </location>
</feature>
<comment type="caution">
    <text evidence="4">The sequence shown here is derived from an EMBL/GenBank/DDBJ whole genome shotgun (WGS) entry which is preliminary data.</text>
</comment>
<proteinExistence type="predicted"/>
<feature type="compositionally biased region" description="Basic and acidic residues" evidence="2">
    <location>
        <begin position="223"/>
        <end position="232"/>
    </location>
</feature>
<dbReference type="SUPFAM" id="SSF57959">
    <property type="entry name" value="Leucine zipper domain"/>
    <property type="match status" value="1"/>
</dbReference>
<feature type="region of interest" description="Disordered" evidence="2">
    <location>
        <begin position="77"/>
        <end position="97"/>
    </location>
</feature>
<dbReference type="PROSITE" id="PS50217">
    <property type="entry name" value="BZIP"/>
    <property type="match status" value="1"/>
</dbReference>
<feature type="compositionally biased region" description="Polar residues" evidence="2">
    <location>
        <begin position="264"/>
        <end position="282"/>
    </location>
</feature>
<feature type="compositionally biased region" description="Polar residues" evidence="2">
    <location>
        <begin position="82"/>
        <end position="97"/>
    </location>
</feature>
<dbReference type="GO" id="GO:0003700">
    <property type="term" value="F:DNA-binding transcription factor activity"/>
    <property type="evidence" value="ECO:0007669"/>
    <property type="project" value="InterPro"/>
</dbReference>
<feature type="region of interest" description="Disordered" evidence="2">
    <location>
        <begin position="111"/>
        <end position="133"/>
    </location>
</feature>
<dbReference type="RefSeq" id="XP_013240817.1">
    <property type="nucleotide sequence ID" value="XM_013385363.1"/>
</dbReference>
<dbReference type="InterPro" id="IPR046347">
    <property type="entry name" value="bZIP_sf"/>
</dbReference>
<sequence length="753" mass="82216">MFTMDDSQQSKALSCYAQLAGSDRRSEARPSQLLDLHAPSVRLQQGPLEMWRLPETSMLQHPLQPSHIMHPPQYFAAPAPASTDQQNPPGSASHLSINRTFLPSSHSHVSYLPPLSSTQDECATHTPSDHRFETSGMRVNHTQHVEHPATAHATRRQQLDPLALYTSRDDNHIPPTPVCPNMEHLVNGGNAEPLQSSPVVFRDETSGQQEHFSQYTSSSSLMYREDGGISSNEHLDARSSLAETVGLPVGISEAHVASPDAPRSSLQSSVRSEQKNGNGANGSSIKSSTSKRTRRPSNKDRPPRTEEQRARRRQQNRNAQRNFKLKKQAYVQGLEHSVEEHRAEIDKANTQNEKLMRLASRLQLENSRLRRLHGLPAQSVLPNIPSLRGNSVLSASQTPFDSRSGSLGPVSPSIGQRGSVPAASLTSIVPSMPAAQMEMQGEQEVPHRVLMQSTSVQAEMYDSVEEGSGGHAASSVVDTHQRHWPSEAAPRTPSTLQSGIIPEQNNPTSLSYSAPGHEYAGLWSASPLFQDRGFPSLFSRRFPKELAAQNSMAGVDLLNSFRNKAMTLLRGSQDSDGLQATPWHASNDNALQRTDLAERELKDEQHDVVAIQRQHGSSDWLADPARGSEVSQNALMLSSSLRSTPRSPISDQDETEHGEAFPPHQEANIPYRTDIGSSRDASPSPLVHRTPSLEEQDPRAETSPASEKSDGSPIVQRASTIAKQGSEGADERALLSIKVGTPSGLSHGEFGGR</sequence>
<feature type="compositionally biased region" description="Polar residues" evidence="2">
    <location>
        <begin position="395"/>
        <end position="405"/>
    </location>
</feature>
<dbReference type="HOGENOM" id="CLU_369690_0_0_1"/>
<evidence type="ECO:0000313" key="5">
    <source>
        <dbReference type="Proteomes" id="UP000027361"/>
    </source>
</evidence>
<organism evidence="4 5">
    <name type="scientific">Tilletiaria anomala (strain ATCC 24038 / CBS 436.72 / UBC 951)</name>
    <dbReference type="NCBI Taxonomy" id="1037660"/>
    <lineage>
        <taxon>Eukaryota</taxon>
        <taxon>Fungi</taxon>
        <taxon>Dikarya</taxon>
        <taxon>Basidiomycota</taxon>
        <taxon>Ustilaginomycotina</taxon>
        <taxon>Exobasidiomycetes</taxon>
        <taxon>Georgefischeriales</taxon>
        <taxon>Tilletiariaceae</taxon>
        <taxon>Tilletiaria</taxon>
    </lineage>
</organism>
<dbReference type="SMART" id="SM00338">
    <property type="entry name" value="BRLZ"/>
    <property type="match status" value="1"/>
</dbReference>
<feature type="region of interest" description="Disordered" evidence="2">
    <location>
        <begin position="204"/>
        <end position="232"/>
    </location>
</feature>
<feature type="compositionally biased region" description="Polar residues" evidence="2">
    <location>
        <begin position="492"/>
        <end position="503"/>
    </location>
</feature>
<name>A0A066VJK9_TILAU</name>
<dbReference type="Proteomes" id="UP000027361">
    <property type="component" value="Unassembled WGS sequence"/>
</dbReference>
<feature type="compositionally biased region" description="Polar residues" evidence="2">
    <location>
        <begin position="206"/>
        <end position="221"/>
    </location>
</feature>
<dbReference type="InParanoid" id="A0A066VJK9"/>
<evidence type="ECO:0000313" key="4">
    <source>
        <dbReference type="EMBL" id="KDN38780.1"/>
    </source>
</evidence>
<feature type="compositionally biased region" description="Low complexity" evidence="2">
    <location>
        <begin position="638"/>
        <end position="650"/>
    </location>
</feature>
<feature type="region of interest" description="Disordered" evidence="2">
    <location>
        <begin position="464"/>
        <end position="503"/>
    </location>
</feature>
<evidence type="ECO:0000259" key="3">
    <source>
        <dbReference type="PROSITE" id="PS50217"/>
    </source>
</evidence>
<protein>
    <recommendedName>
        <fullName evidence="3">BZIP domain-containing protein</fullName>
    </recommendedName>
</protein>
<dbReference type="EMBL" id="JMSN01000113">
    <property type="protein sequence ID" value="KDN38780.1"/>
    <property type="molecule type" value="Genomic_DNA"/>
</dbReference>
<dbReference type="AlphaFoldDB" id="A0A066VJK9"/>